<name>A0ABZ2ZGC6_9BACI</name>
<proteinExistence type="predicted"/>
<accession>A0ABZ2ZGC6</accession>
<dbReference type="Proteomes" id="UP001472074">
    <property type="component" value="Chromosome"/>
</dbReference>
<evidence type="ECO:0000313" key="2">
    <source>
        <dbReference type="Proteomes" id="UP001472074"/>
    </source>
</evidence>
<sequence>MPRMNINVVATELEKVKEVFGVLNDVTKDERVPLSVREEVMDKVNSILESTNSDG</sequence>
<reference evidence="1 2" key="1">
    <citation type="submission" date="2024-04" db="EMBL/GenBank/DDBJ databases">
        <title>Screening of coral probiotics and analysis of their probiotic properties.</title>
        <authorList>
            <person name="Wang S."/>
        </authorList>
    </citation>
    <scope>NUCLEOTIDE SEQUENCE [LARGE SCALE GENOMIC DNA]</scope>
    <source>
        <strain evidence="1 2">GXU-Z9</strain>
    </source>
</reference>
<protein>
    <submittedName>
        <fullName evidence="1">Uncharacterized protein</fullName>
    </submittedName>
</protein>
<organism evidence="1 2">
    <name type="scientific">Cytobacillus pseudoceanisediminis</name>
    <dbReference type="NCBI Taxonomy" id="3051614"/>
    <lineage>
        <taxon>Bacteria</taxon>
        <taxon>Bacillati</taxon>
        <taxon>Bacillota</taxon>
        <taxon>Bacilli</taxon>
        <taxon>Bacillales</taxon>
        <taxon>Bacillaceae</taxon>
        <taxon>Cytobacillus</taxon>
    </lineage>
</organism>
<gene>
    <name evidence="1" type="ORF">AADC60_24570</name>
</gene>
<keyword evidence="2" id="KW-1185">Reference proteome</keyword>
<evidence type="ECO:0000313" key="1">
    <source>
        <dbReference type="EMBL" id="WZP07190.1"/>
    </source>
</evidence>
<dbReference type="EMBL" id="CP151651">
    <property type="protein sequence ID" value="WZP07190.1"/>
    <property type="molecule type" value="Genomic_DNA"/>
</dbReference>
<dbReference type="RefSeq" id="WP_342025739.1">
    <property type="nucleotide sequence ID" value="NZ_CP151651.1"/>
</dbReference>